<reference evidence="3 4" key="1">
    <citation type="submission" date="2024-08" db="EMBL/GenBank/DDBJ databases">
        <title>Pantoea ronii - a newly identified human opportunistic pathogen.</title>
        <authorList>
            <person name="Keidar-Friedman D."/>
            <person name="Sorek N."/>
            <person name="Leshin-Carmel D."/>
            <person name="Tsur A."/>
            <person name="Amsalem M."/>
            <person name="Tolkach D."/>
            <person name="Brosh-Nissimov T."/>
        </authorList>
    </citation>
    <scope>NUCLEOTIDE SEQUENCE [LARGE SCALE GENOMIC DNA]</scope>
    <source>
        <strain evidence="3 4">AA23256</strain>
    </source>
</reference>
<dbReference type="NCBIfam" id="TIGR02283">
    <property type="entry name" value="MltB_2"/>
    <property type="match status" value="1"/>
</dbReference>
<dbReference type="RefSeq" id="WP_397214758.1">
    <property type="nucleotide sequence ID" value="NZ_JBGFSN010000004.1"/>
</dbReference>
<dbReference type="CDD" id="cd13399">
    <property type="entry name" value="Slt35-like"/>
    <property type="match status" value="1"/>
</dbReference>
<dbReference type="InterPro" id="IPR031304">
    <property type="entry name" value="SLT_2"/>
</dbReference>
<accession>A0ABW7PWL5</accession>
<keyword evidence="4" id="KW-1185">Reference proteome</keyword>
<evidence type="ECO:0000256" key="1">
    <source>
        <dbReference type="SAM" id="SignalP"/>
    </source>
</evidence>
<dbReference type="PANTHER" id="PTHR30163">
    <property type="entry name" value="MEMBRANE-BOUND LYTIC MUREIN TRANSGLYCOSYLASE B"/>
    <property type="match status" value="1"/>
</dbReference>
<proteinExistence type="predicted"/>
<dbReference type="Gene3D" id="1.10.530.10">
    <property type="match status" value="1"/>
</dbReference>
<dbReference type="SUPFAM" id="SSF53955">
    <property type="entry name" value="Lysozyme-like"/>
    <property type="match status" value="1"/>
</dbReference>
<dbReference type="InterPro" id="IPR043426">
    <property type="entry name" value="MltB-like"/>
</dbReference>
<protein>
    <submittedName>
        <fullName evidence="3">Lytic transglycosylase domain-containing protein</fullName>
    </submittedName>
</protein>
<feature type="domain" description="Transglycosylase SLT" evidence="2">
    <location>
        <begin position="54"/>
        <end position="345"/>
    </location>
</feature>
<comment type="caution">
    <text evidence="3">The sequence shown here is derived from an EMBL/GenBank/DDBJ whole genome shotgun (WGS) entry which is preliminary data.</text>
</comment>
<dbReference type="InterPro" id="IPR011970">
    <property type="entry name" value="MltB_2"/>
</dbReference>
<feature type="signal peptide" evidence="1">
    <location>
        <begin position="1"/>
        <end position="27"/>
    </location>
</feature>
<evidence type="ECO:0000313" key="3">
    <source>
        <dbReference type="EMBL" id="MFH8134715.1"/>
    </source>
</evidence>
<sequence>MKHSALSIIFISLLLSGCAAKTNHAHASAPAITKPAPLADATRLSAQGRDPAEFPAYIEMLKAEAHAQGVPEAVINDAFANVHFVDHVIRADRNQPEAKVTLDDYLTRVLTAKRIAQGKMMLVQYRPQLQAVSERYGVAPQYIVALWGMESQYGAIQGKEDIVSALATLAFEGRREAFFKKELFAALQMIQRGAIDAGSMKGSWAGAMGQNQFMPGSYLHYGADGDGDGRIDIWNNPDDVFASTAHYLAREGWRAQQSWGSEVTLPERFDPALSGTKKAQGKTIAWWRQRGVIMQDATPLLTQTAWIVLPDDAKGRAFMVYDNFRTLMRWNRSYYFAISVGMLADAIAK</sequence>
<dbReference type="PANTHER" id="PTHR30163:SF8">
    <property type="entry name" value="LYTIC MUREIN TRANSGLYCOSYLASE"/>
    <property type="match status" value="1"/>
</dbReference>
<dbReference type="Proteomes" id="UP001611251">
    <property type="component" value="Unassembled WGS sequence"/>
</dbReference>
<dbReference type="InterPro" id="IPR023346">
    <property type="entry name" value="Lysozyme-like_dom_sf"/>
</dbReference>
<evidence type="ECO:0000313" key="4">
    <source>
        <dbReference type="Proteomes" id="UP001611251"/>
    </source>
</evidence>
<feature type="chain" id="PRO_5047424396" evidence="1">
    <location>
        <begin position="28"/>
        <end position="349"/>
    </location>
</feature>
<dbReference type="EMBL" id="JBGFSN010000004">
    <property type="protein sequence ID" value="MFH8134715.1"/>
    <property type="molecule type" value="Genomic_DNA"/>
</dbReference>
<dbReference type="Pfam" id="PF13406">
    <property type="entry name" value="SLT_2"/>
    <property type="match status" value="1"/>
</dbReference>
<dbReference type="PROSITE" id="PS51257">
    <property type="entry name" value="PROKAR_LIPOPROTEIN"/>
    <property type="match status" value="1"/>
</dbReference>
<organism evidence="3 4">
    <name type="scientific">Pantoea osteomyelitidis</name>
    <dbReference type="NCBI Taxonomy" id="3230026"/>
    <lineage>
        <taxon>Bacteria</taxon>
        <taxon>Pseudomonadati</taxon>
        <taxon>Pseudomonadota</taxon>
        <taxon>Gammaproteobacteria</taxon>
        <taxon>Enterobacterales</taxon>
        <taxon>Erwiniaceae</taxon>
        <taxon>Pantoea</taxon>
    </lineage>
</organism>
<keyword evidence="1" id="KW-0732">Signal</keyword>
<dbReference type="Gene3D" id="1.10.8.350">
    <property type="entry name" value="Bacterial muramidase"/>
    <property type="match status" value="1"/>
</dbReference>
<evidence type="ECO:0000259" key="2">
    <source>
        <dbReference type="Pfam" id="PF13406"/>
    </source>
</evidence>
<name>A0ABW7PWL5_9GAMM</name>
<gene>
    <name evidence="3" type="ORF">ABU178_11100</name>
</gene>